<dbReference type="OrthoDB" id="3365519at2759"/>
<feature type="compositionally biased region" description="Polar residues" evidence="1">
    <location>
        <begin position="23"/>
        <end position="34"/>
    </location>
</feature>
<feature type="compositionally biased region" description="Low complexity" evidence="1">
    <location>
        <begin position="1077"/>
        <end position="1101"/>
    </location>
</feature>
<feature type="compositionally biased region" description="Low complexity" evidence="1">
    <location>
        <begin position="130"/>
        <end position="144"/>
    </location>
</feature>
<name>A0A9P6CBB5_9AGAR</name>
<feature type="compositionally biased region" description="Pro residues" evidence="1">
    <location>
        <begin position="695"/>
        <end position="708"/>
    </location>
</feature>
<feature type="compositionally biased region" description="Basic and acidic residues" evidence="1">
    <location>
        <begin position="568"/>
        <end position="579"/>
    </location>
</feature>
<feature type="compositionally biased region" description="Polar residues" evidence="1">
    <location>
        <begin position="311"/>
        <end position="325"/>
    </location>
</feature>
<feature type="compositionally biased region" description="Low complexity" evidence="1">
    <location>
        <begin position="580"/>
        <end position="595"/>
    </location>
</feature>
<feature type="region of interest" description="Disordered" evidence="1">
    <location>
        <begin position="311"/>
        <end position="346"/>
    </location>
</feature>
<feature type="region of interest" description="Disordered" evidence="1">
    <location>
        <begin position="1"/>
        <end position="293"/>
    </location>
</feature>
<accession>A0A9P6CBB5</accession>
<feature type="region of interest" description="Disordered" evidence="1">
    <location>
        <begin position="829"/>
        <end position="915"/>
    </location>
</feature>
<evidence type="ECO:0000256" key="1">
    <source>
        <dbReference type="SAM" id="MobiDB-lite"/>
    </source>
</evidence>
<dbReference type="EMBL" id="MU150498">
    <property type="protein sequence ID" value="KAF9455890.1"/>
    <property type="molecule type" value="Genomic_DNA"/>
</dbReference>
<evidence type="ECO:0000313" key="3">
    <source>
        <dbReference type="Proteomes" id="UP000807353"/>
    </source>
</evidence>
<feature type="compositionally biased region" description="Polar residues" evidence="1">
    <location>
        <begin position="203"/>
        <end position="237"/>
    </location>
</feature>
<feature type="compositionally biased region" description="Polar residues" evidence="1">
    <location>
        <begin position="424"/>
        <end position="437"/>
    </location>
</feature>
<reference evidence="2" key="1">
    <citation type="submission" date="2020-11" db="EMBL/GenBank/DDBJ databases">
        <authorList>
            <consortium name="DOE Joint Genome Institute"/>
            <person name="Ahrendt S."/>
            <person name="Riley R."/>
            <person name="Andreopoulos W."/>
            <person name="Labutti K."/>
            <person name="Pangilinan J."/>
            <person name="Ruiz-Duenas F.J."/>
            <person name="Barrasa J.M."/>
            <person name="Sanchez-Garcia M."/>
            <person name="Camarero S."/>
            <person name="Miyauchi S."/>
            <person name="Serrano A."/>
            <person name="Linde D."/>
            <person name="Babiker R."/>
            <person name="Drula E."/>
            <person name="Ayuso-Fernandez I."/>
            <person name="Pacheco R."/>
            <person name="Padilla G."/>
            <person name="Ferreira P."/>
            <person name="Barriuso J."/>
            <person name="Kellner H."/>
            <person name="Castanera R."/>
            <person name="Alfaro M."/>
            <person name="Ramirez L."/>
            <person name="Pisabarro A.G."/>
            <person name="Kuo A."/>
            <person name="Tritt A."/>
            <person name="Lipzen A."/>
            <person name="He G."/>
            <person name="Yan M."/>
            <person name="Ng V."/>
            <person name="Cullen D."/>
            <person name="Martin F."/>
            <person name="Rosso M.-N."/>
            <person name="Henrissat B."/>
            <person name="Hibbett D."/>
            <person name="Martinez A.T."/>
            <person name="Grigoriev I.V."/>
        </authorList>
    </citation>
    <scope>NUCLEOTIDE SEQUENCE</scope>
    <source>
        <strain evidence="2">CBS 247.69</strain>
    </source>
</reference>
<proteinExistence type="predicted"/>
<feature type="region of interest" description="Disordered" evidence="1">
    <location>
        <begin position="568"/>
        <end position="811"/>
    </location>
</feature>
<feature type="compositionally biased region" description="Polar residues" evidence="1">
    <location>
        <begin position="41"/>
        <end position="51"/>
    </location>
</feature>
<feature type="region of interest" description="Disordered" evidence="1">
    <location>
        <begin position="1299"/>
        <end position="1321"/>
    </location>
</feature>
<feature type="region of interest" description="Disordered" evidence="1">
    <location>
        <begin position="1066"/>
        <end position="1106"/>
    </location>
</feature>
<feature type="compositionally biased region" description="Low complexity" evidence="1">
    <location>
        <begin position="752"/>
        <end position="774"/>
    </location>
</feature>
<feature type="compositionally biased region" description="Polar residues" evidence="1">
    <location>
        <begin position="364"/>
        <end position="377"/>
    </location>
</feature>
<feature type="compositionally biased region" description="Pro residues" evidence="1">
    <location>
        <begin position="507"/>
        <end position="519"/>
    </location>
</feature>
<feature type="compositionally biased region" description="Polar residues" evidence="1">
    <location>
        <begin position="872"/>
        <end position="897"/>
    </location>
</feature>
<feature type="region of interest" description="Disordered" evidence="1">
    <location>
        <begin position="364"/>
        <end position="555"/>
    </location>
</feature>
<feature type="compositionally biased region" description="Basic and acidic residues" evidence="1">
    <location>
        <begin position="97"/>
        <end position="108"/>
    </location>
</feature>
<keyword evidence="3" id="KW-1185">Reference proteome</keyword>
<organism evidence="2 3">
    <name type="scientific">Collybia nuda</name>
    <dbReference type="NCBI Taxonomy" id="64659"/>
    <lineage>
        <taxon>Eukaryota</taxon>
        <taxon>Fungi</taxon>
        <taxon>Dikarya</taxon>
        <taxon>Basidiomycota</taxon>
        <taxon>Agaricomycotina</taxon>
        <taxon>Agaricomycetes</taxon>
        <taxon>Agaricomycetidae</taxon>
        <taxon>Agaricales</taxon>
        <taxon>Tricholomatineae</taxon>
        <taxon>Clitocybaceae</taxon>
        <taxon>Collybia</taxon>
    </lineage>
</organism>
<gene>
    <name evidence="2" type="ORF">BDZ94DRAFT_1315717</name>
</gene>
<sequence length="1411" mass="152122">MAGFLRKKSKQEPQPKAAPIHSQAGNAAPSSTPTPLFARFASTSSSQNQQEPPRIVSSPMLLSSGPRKGGIPVNHMQNRGERVVAGNNSNSPHGHGGRGDVRDVDTRSQRAPPYMAERLQEKPRNATIEARPQQYQPLAAQQQPKVRPVSRVLMFDKPLPPSLPPTQPDTLNPHTHSSNGIGAYHTPPQPQHTQEFAGEHSWATPSLQQNNKPLPQPTNMLQNSRPIPRRATQTSDPATFKHNRTFSVTSPNNPPPTSPPRRLMSTQATSYTQPPPSRAQKAQPSLPPAVAHASEARFDPDHAALHSQTLMPQPSNRDLHQQPTENDTRSDNSGGTPGRTTPAPDPALARQYSALLEVAFGDQSMNGGYQRQSSYSPLSGPARSENYLPDPVSSSSQEPDPVSLPSPSSPPTTHRKPSRLNAKGQGQPQISGPQTRLSVAYAESPAAAPHQPLPPHNRRSYHAPPDNNNNNNMGVNISSFDVSALPSYKNVPSNGNGHAPFPQHRAPLPPPSVPGPVTTPSPAQRYTPKQTAIPPRTSASMSIRSVEPPAPPVPGKPLIFAAMAAIDHEDPGTPDRRSVSIEPVSSSFPSFSSSPSPQPPHPLPQQAYPSPPAEFSFPPKAAPRPPVPAQFSGQNGHVRNPSAGVGGGMGRNEMHGQLHALPTPPTQHAPAPQKLTNNFLHSRPQSQSQSQQQLYPPPSSSPPKPGPLHTPHMGGPRPLSSEPQQQQQQNIRHSPTRTRKLSKARVPGTAQGSSDFSTHSTHSIHSHTSSMSMNTGGGGGGGVHRSPGKPRPITPVTRVSPPVVEDDGVGVPLDDDPFAMVEGVRLLGPTTTTAGSRAGSPEKDKDGTIKGRRSRGQLPRDGASEDFHSASEGESLNPSQRGQTSIEALPSTSSTKTARPRTSEGRKVSPPVVSGADQTDRLTAYLGDPHLLASLLSFLSFYEWCMVLSLSREVRYMLVQNAQLREEVLERFLRPVGYVRWGMGIGWEEGDPVSLSLQDLSDYMRGVSTPTHEYSRVAALYVHSLSIHPSHRDPALYDTVNQLAAATRAYTRVVLRLRAQAEKEASLARARGGGRAGSRPPSRAPSPTMSSTFSHSNHSYSSPPPLHRASIAAAGAAVPPNPTPPGTSAGGSGVFSSPLFRLRRAPLLRVFVPSPDGDWLSDKSVLECEAECRRAGVAHLMRVGDVVWDVAVGDEGNVGRLVWDGSYLLDLDYMYTPIGDLPKYMPTLAFPPSYFHRVIRTGASSSNPIVHIDLRPWGEEIAMNLQLLQDRMRTETPQGAYHNVVRWVHRSSFTIRPHPRGGAVRTFGSPQGARTAPAPIPGRIPIPDSNGLYVDAGWYGTIVVETEGTNEALADLQERCGPGAFPPRARGVNGLGTTMDRESRKVFRILREKSRPGEIWIKAVSAKERLL</sequence>
<comment type="caution">
    <text evidence="2">The sequence shown here is derived from an EMBL/GenBank/DDBJ whole genome shotgun (WGS) entry which is preliminary data.</text>
</comment>
<dbReference type="Proteomes" id="UP000807353">
    <property type="component" value="Unassembled WGS sequence"/>
</dbReference>
<feature type="compositionally biased region" description="Low complexity" evidence="1">
    <location>
        <begin position="684"/>
        <end position="694"/>
    </location>
</feature>
<feature type="compositionally biased region" description="Pro residues" evidence="1">
    <location>
        <begin position="158"/>
        <end position="167"/>
    </location>
</feature>
<evidence type="ECO:0000313" key="2">
    <source>
        <dbReference type="EMBL" id="KAF9455890.1"/>
    </source>
</evidence>
<feature type="compositionally biased region" description="Basic residues" evidence="1">
    <location>
        <begin position="734"/>
        <end position="743"/>
    </location>
</feature>
<feature type="compositionally biased region" description="Basic and acidic residues" evidence="1">
    <location>
        <begin position="862"/>
        <end position="871"/>
    </location>
</feature>
<feature type="compositionally biased region" description="Basic and acidic residues" evidence="1">
    <location>
        <begin position="840"/>
        <end position="849"/>
    </location>
</feature>
<protein>
    <submittedName>
        <fullName evidence="2">Uncharacterized protein</fullName>
    </submittedName>
</protein>